<name>A0A482WQ92_LAOST</name>
<accession>A0A482WQ92</accession>
<feature type="compositionally biased region" description="Polar residues" evidence="1">
    <location>
        <begin position="92"/>
        <end position="101"/>
    </location>
</feature>
<organism evidence="2 3">
    <name type="scientific">Laodelphax striatellus</name>
    <name type="common">Small brown planthopper</name>
    <name type="synonym">Delphax striatella</name>
    <dbReference type="NCBI Taxonomy" id="195883"/>
    <lineage>
        <taxon>Eukaryota</taxon>
        <taxon>Metazoa</taxon>
        <taxon>Ecdysozoa</taxon>
        <taxon>Arthropoda</taxon>
        <taxon>Hexapoda</taxon>
        <taxon>Insecta</taxon>
        <taxon>Pterygota</taxon>
        <taxon>Neoptera</taxon>
        <taxon>Paraneoptera</taxon>
        <taxon>Hemiptera</taxon>
        <taxon>Auchenorrhyncha</taxon>
        <taxon>Fulgoroidea</taxon>
        <taxon>Delphacidae</taxon>
        <taxon>Criomorphinae</taxon>
        <taxon>Laodelphax</taxon>
    </lineage>
</organism>
<sequence>MQLNIASRGRYRGGNGSPRTRVRTNGASSTTTTSTESPDDATKRTRFQPSKNRVEGQVSAYGRRGSKKPVTEQNESSSATEEESTPRPTGPRNRSINYGMF</sequence>
<dbReference type="AlphaFoldDB" id="A0A482WQ92"/>
<comment type="caution">
    <text evidence="2">The sequence shown here is derived from an EMBL/GenBank/DDBJ whole genome shotgun (WGS) entry which is preliminary data.</text>
</comment>
<dbReference type="InParanoid" id="A0A482WQ92"/>
<reference evidence="2 3" key="1">
    <citation type="journal article" date="2017" name="Gigascience">
        <title>Genome sequence of the small brown planthopper, Laodelphax striatellus.</title>
        <authorList>
            <person name="Zhu J."/>
            <person name="Jiang F."/>
            <person name="Wang X."/>
            <person name="Yang P."/>
            <person name="Bao Y."/>
            <person name="Zhao W."/>
            <person name="Wang W."/>
            <person name="Lu H."/>
            <person name="Wang Q."/>
            <person name="Cui N."/>
            <person name="Li J."/>
            <person name="Chen X."/>
            <person name="Luo L."/>
            <person name="Yu J."/>
            <person name="Kang L."/>
            <person name="Cui F."/>
        </authorList>
    </citation>
    <scope>NUCLEOTIDE SEQUENCE [LARGE SCALE GENOMIC DNA]</scope>
    <source>
        <strain evidence="2">Lst14</strain>
    </source>
</reference>
<evidence type="ECO:0000256" key="1">
    <source>
        <dbReference type="SAM" id="MobiDB-lite"/>
    </source>
</evidence>
<feature type="region of interest" description="Disordered" evidence="1">
    <location>
        <begin position="1"/>
        <end position="101"/>
    </location>
</feature>
<keyword evidence="3" id="KW-1185">Reference proteome</keyword>
<gene>
    <name evidence="2" type="ORF">LSTR_LSTR017210</name>
</gene>
<dbReference type="EMBL" id="QKKF02028373">
    <property type="protein sequence ID" value="RZF35412.1"/>
    <property type="molecule type" value="Genomic_DNA"/>
</dbReference>
<evidence type="ECO:0000313" key="2">
    <source>
        <dbReference type="EMBL" id="RZF35412.1"/>
    </source>
</evidence>
<evidence type="ECO:0000313" key="3">
    <source>
        <dbReference type="Proteomes" id="UP000291343"/>
    </source>
</evidence>
<dbReference type="Proteomes" id="UP000291343">
    <property type="component" value="Unassembled WGS sequence"/>
</dbReference>
<proteinExistence type="predicted"/>
<protein>
    <submittedName>
        <fullName evidence="2">Uncharacterized protein</fullName>
    </submittedName>
</protein>